<name>A0AAD6ST95_9AGAR</name>
<evidence type="ECO:0000313" key="3">
    <source>
        <dbReference type="Proteomes" id="UP001218188"/>
    </source>
</evidence>
<dbReference type="AlphaFoldDB" id="A0AAD6ST95"/>
<protein>
    <submittedName>
        <fullName evidence="2">Uncharacterized protein</fullName>
    </submittedName>
</protein>
<feature type="transmembrane region" description="Helical" evidence="1">
    <location>
        <begin position="12"/>
        <end position="30"/>
    </location>
</feature>
<reference evidence="2" key="1">
    <citation type="submission" date="2023-03" db="EMBL/GenBank/DDBJ databases">
        <title>Massive genome expansion in bonnet fungi (Mycena s.s.) driven by repeated elements and novel gene families across ecological guilds.</title>
        <authorList>
            <consortium name="Lawrence Berkeley National Laboratory"/>
            <person name="Harder C.B."/>
            <person name="Miyauchi S."/>
            <person name="Viragh M."/>
            <person name="Kuo A."/>
            <person name="Thoen E."/>
            <person name="Andreopoulos B."/>
            <person name="Lu D."/>
            <person name="Skrede I."/>
            <person name="Drula E."/>
            <person name="Henrissat B."/>
            <person name="Morin E."/>
            <person name="Kohler A."/>
            <person name="Barry K."/>
            <person name="LaButti K."/>
            <person name="Morin E."/>
            <person name="Salamov A."/>
            <person name="Lipzen A."/>
            <person name="Mereny Z."/>
            <person name="Hegedus B."/>
            <person name="Baldrian P."/>
            <person name="Stursova M."/>
            <person name="Weitz H."/>
            <person name="Taylor A."/>
            <person name="Grigoriev I.V."/>
            <person name="Nagy L.G."/>
            <person name="Martin F."/>
            <person name="Kauserud H."/>
        </authorList>
    </citation>
    <scope>NUCLEOTIDE SEQUENCE</scope>
    <source>
        <strain evidence="2">CBHHK200</strain>
    </source>
</reference>
<keyword evidence="3" id="KW-1185">Reference proteome</keyword>
<keyword evidence="1" id="KW-1133">Transmembrane helix</keyword>
<keyword evidence="1" id="KW-0812">Transmembrane</keyword>
<evidence type="ECO:0000313" key="2">
    <source>
        <dbReference type="EMBL" id="KAJ7033649.1"/>
    </source>
</evidence>
<organism evidence="2 3">
    <name type="scientific">Mycena alexandri</name>
    <dbReference type="NCBI Taxonomy" id="1745969"/>
    <lineage>
        <taxon>Eukaryota</taxon>
        <taxon>Fungi</taxon>
        <taxon>Dikarya</taxon>
        <taxon>Basidiomycota</taxon>
        <taxon>Agaricomycotina</taxon>
        <taxon>Agaricomycetes</taxon>
        <taxon>Agaricomycetidae</taxon>
        <taxon>Agaricales</taxon>
        <taxon>Marasmiineae</taxon>
        <taxon>Mycenaceae</taxon>
        <taxon>Mycena</taxon>
    </lineage>
</organism>
<comment type="caution">
    <text evidence="2">The sequence shown here is derived from an EMBL/GenBank/DDBJ whole genome shotgun (WGS) entry which is preliminary data.</text>
</comment>
<keyword evidence="1" id="KW-0472">Membrane</keyword>
<dbReference type="EMBL" id="JARJCM010000063">
    <property type="protein sequence ID" value="KAJ7033649.1"/>
    <property type="molecule type" value="Genomic_DNA"/>
</dbReference>
<feature type="transmembrane region" description="Helical" evidence="1">
    <location>
        <begin position="51"/>
        <end position="71"/>
    </location>
</feature>
<dbReference type="Proteomes" id="UP001218188">
    <property type="component" value="Unassembled WGS sequence"/>
</dbReference>
<gene>
    <name evidence="2" type="ORF">C8F04DRAFT_1103675</name>
</gene>
<proteinExistence type="predicted"/>
<sequence length="74" mass="8508">MPVCSSFAERSTLGSSIWLGVSMLWAYLEPCLTSRKRNNRYFTAKKTQKHVVSAWASVTVIKNIAMLRMWLQNL</sequence>
<evidence type="ECO:0000256" key="1">
    <source>
        <dbReference type="SAM" id="Phobius"/>
    </source>
</evidence>
<accession>A0AAD6ST95</accession>